<proteinExistence type="inferred from homology"/>
<gene>
    <name evidence="5" type="ORF">OSB1V03_LOCUS6978</name>
</gene>
<feature type="region of interest" description="Disordered" evidence="3">
    <location>
        <begin position="1"/>
        <end position="23"/>
    </location>
</feature>
<keyword evidence="6" id="KW-1185">Reference proteome</keyword>
<sequence>MPTANKDTKTSTTAQAAQEEPQKLVQNLVDKKIRNLEKRKARLQELREMQEKGQELEPEQQLAVKKLDQVQEIIDHMKDLNKSISEVLVENTKQQKKLAKKEMLEKSIERQQQEVERLKNIVKFQDILSRFETKVRRDFAKGTNGAIKLSDDQLSQLDKLYAEVCEVSDSKIDTIVEKLISLSDGKSREAWSGVSYHQLKELLTNIIASKYFETKETVIPTPTATTITTKTTTDDLNANTNTQISSNQFHINDFNPSLTQIQSQFASGISFMNPLVEKDPAVLAVSGDSNYPYPPYNSINSNAIPDSNNAIPTQTFTNQKFAPIMTSAGGHQPAGHVFPPASVAVPIAALIQPDMVSGMTPDMTFVNQQTFMNAADKHQNTSQDRHNNFNSDDNYKNNRNRGNRSENPRKPTNGYGNREGNRGRNTSKEESLAEKRRQIEANPCHSEHMKSYRYVCCL</sequence>
<protein>
    <recommendedName>
        <fullName evidence="4">Caprin-1 dimerization domain-containing protein</fullName>
    </recommendedName>
</protein>
<dbReference type="InterPro" id="IPR041637">
    <property type="entry name" value="Caprin-1_dimer"/>
</dbReference>
<accession>A0A7R9PZY8</accession>
<dbReference type="Proteomes" id="UP000759131">
    <property type="component" value="Unassembled WGS sequence"/>
</dbReference>
<keyword evidence="2" id="KW-0175">Coiled coil</keyword>
<comment type="similarity">
    <text evidence="1">Belongs to the caprin family.</text>
</comment>
<feature type="region of interest" description="Disordered" evidence="3">
    <location>
        <begin position="377"/>
        <end position="436"/>
    </location>
</feature>
<dbReference type="OrthoDB" id="10062814at2759"/>
<organism evidence="5">
    <name type="scientific">Medioppia subpectinata</name>
    <dbReference type="NCBI Taxonomy" id="1979941"/>
    <lineage>
        <taxon>Eukaryota</taxon>
        <taxon>Metazoa</taxon>
        <taxon>Ecdysozoa</taxon>
        <taxon>Arthropoda</taxon>
        <taxon>Chelicerata</taxon>
        <taxon>Arachnida</taxon>
        <taxon>Acari</taxon>
        <taxon>Acariformes</taxon>
        <taxon>Sarcoptiformes</taxon>
        <taxon>Oribatida</taxon>
        <taxon>Brachypylina</taxon>
        <taxon>Oppioidea</taxon>
        <taxon>Oppiidae</taxon>
        <taxon>Medioppia</taxon>
    </lineage>
</organism>
<feature type="coiled-coil region" evidence="2">
    <location>
        <begin position="89"/>
        <end position="121"/>
    </location>
</feature>
<evidence type="ECO:0000313" key="5">
    <source>
        <dbReference type="EMBL" id="CAD7626545.1"/>
    </source>
</evidence>
<dbReference type="EMBL" id="CAJPIZ010003924">
    <property type="protein sequence ID" value="CAG2106975.1"/>
    <property type="molecule type" value="Genomic_DNA"/>
</dbReference>
<evidence type="ECO:0000256" key="2">
    <source>
        <dbReference type="SAM" id="Coils"/>
    </source>
</evidence>
<feature type="compositionally biased region" description="Basic and acidic residues" evidence="3">
    <location>
        <begin position="419"/>
        <end position="436"/>
    </location>
</feature>
<dbReference type="PANTHER" id="PTHR22922:SF19">
    <property type="entry name" value="CAPRIN HOMOLOG"/>
    <property type="match status" value="1"/>
</dbReference>
<dbReference type="InterPro" id="IPR028816">
    <property type="entry name" value="Caprin"/>
</dbReference>
<dbReference type="GO" id="GO:0005737">
    <property type="term" value="C:cytoplasm"/>
    <property type="evidence" value="ECO:0007669"/>
    <property type="project" value="TreeGrafter"/>
</dbReference>
<dbReference type="EMBL" id="OC858499">
    <property type="protein sequence ID" value="CAD7626545.1"/>
    <property type="molecule type" value="Genomic_DNA"/>
</dbReference>
<dbReference type="PANTHER" id="PTHR22922">
    <property type="entry name" value="GPI-ANCHORED PROTEIN P137"/>
    <property type="match status" value="1"/>
</dbReference>
<feature type="compositionally biased region" description="Basic and acidic residues" evidence="3">
    <location>
        <begin position="377"/>
        <end position="387"/>
    </location>
</feature>
<reference evidence="5" key="1">
    <citation type="submission" date="2020-11" db="EMBL/GenBank/DDBJ databases">
        <authorList>
            <person name="Tran Van P."/>
        </authorList>
    </citation>
    <scope>NUCLEOTIDE SEQUENCE</scope>
</reference>
<dbReference type="Pfam" id="PF18293">
    <property type="entry name" value="Caprin-1_dimer"/>
    <property type="match status" value="1"/>
</dbReference>
<feature type="domain" description="Caprin-1 dimerization" evidence="4">
    <location>
        <begin position="107"/>
        <end position="213"/>
    </location>
</feature>
<evidence type="ECO:0000256" key="1">
    <source>
        <dbReference type="ARBA" id="ARBA00007950"/>
    </source>
</evidence>
<dbReference type="AlphaFoldDB" id="A0A7R9PZY8"/>
<feature type="coiled-coil region" evidence="2">
    <location>
        <begin position="26"/>
        <end position="53"/>
    </location>
</feature>
<evidence type="ECO:0000313" key="6">
    <source>
        <dbReference type="Proteomes" id="UP000759131"/>
    </source>
</evidence>
<name>A0A7R9PZY8_9ACAR</name>
<evidence type="ECO:0000256" key="3">
    <source>
        <dbReference type="SAM" id="MobiDB-lite"/>
    </source>
</evidence>
<evidence type="ECO:0000259" key="4">
    <source>
        <dbReference type="Pfam" id="PF18293"/>
    </source>
</evidence>
<dbReference type="GO" id="GO:0003723">
    <property type="term" value="F:RNA binding"/>
    <property type="evidence" value="ECO:0007669"/>
    <property type="project" value="TreeGrafter"/>
</dbReference>